<name>A0A4R1KQI0_9FLAO</name>
<organism evidence="2 3">
    <name type="scientific">Winogradskyella wandonensis</name>
    <dbReference type="NCBI Taxonomy" id="1442586"/>
    <lineage>
        <taxon>Bacteria</taxon>
        <taxon>Pseudomonadati</taxon>
        <taxon>Bacteroidota</taxon>
        <taxon>Flavobacteriia</taxon>
        <taxon>Flavobacteriales</taxon>
        <taxon>Flavobacteriaceae</taxon>
        <taxon>Winogradskyella</taxon>
    </lineage>
</organism>
<evidence type="ECO:0000256" key="1">
    <source>
        <dbReference type="SAM" id="SignalP"/>
    </source>
</evidence>
<dbReference type="InterPro" id="IPR034660">
    <property type="entry name" value="DinB/YfiT-like"/>
</dbReference>
<sequence>MVLKKYKIICVVLVSMVGNSVLSAQSKKELPYYEVPEYSKEFTAGTMAARMVDALGFRFYWASKDLTEKDLAYKLNSDGRSTAETFDHIYDLSKIIVNSTLKKANSRGEKEEMTYEKKRAATLKNLKIAADILRESNDISEYKIIFGEQEIPFWNQVNGPIADAIWHCGQLAVYRRVTGNPINPKVNHFTGKVMQ</sequence>
<keyword evidence="1" id="KW-0732">Signal</keyword>
<dbReference type="SUPFAM" id="SSF109854">
    <property type="entry name" value="DinB/YfiT-like putative metalloenzymes"/>
    <property type="match status" value="1"/>
</dbReference>
<proteinExistence type="predicted"/>
<accession>A0A4R1KQI0</accession>
<gene>
    <name evidence="2" type="ORF">DFQ05_2031</name>
</gene>
<dbReference type="Gene3D" id="1.20.120.450">
    <property type="entry name" value="dinb family like domain"/>
    <property type="match status" value="1"/>
</dbReference>
<feature type="signal peptide" evidence="1">
    <location>
        <begin position="1"/>
        <end position="23"/>
    </location>
</feature>
<protein>
    <recommendedName>
        <fullName evidence="4">DinB family protein</fullName>
    </recommendedName>
</protein>
<dbReference type="RefSeq" id="WP_199221987.1">
    <property type="nucleotide sequence ID" value="NZ_SMGI01000003.1"/>
</dbReference>
<evidence type="ECO:0000313" key="3">
    <source>
        <dbReference type="Proteomes" id="UP000295714"/>
    </source>
</evidence>
<feature type="chain" id="PRO_5020587447" description="DinB family protein" evidence="1">
    <location>
        <begin position="24"/>
        <end position="195"/>
    </location>
</feature>
<dbReference type="Proteomes" id="UP000295714">
    <property type="component" value="Unassembled WGS sequence"/>
</dbReference>
<dbReference type="EMBL" id="SMGI01000003">
    <property type="protein sequence ID" value="TCK66757.1"/>
    <property type="molecule type" value="Genomic_DNA"/>
</dbReference>
<comment type="caution">
    <text evidence="2">The sequence shown here is derived from an EMBL/GenBank/DDBJ whole genome shotgun (WGS) entry which is preliminary data.</text>
</comment>
<reference evidence="2 3" key="1">
    <citation type="journal article" date="2015" name="Stand. Genomic Sci.">
        <title>Genomic Encyclopedia of Bacterial and Archaeal Type Strains, Phase III: the genomes of soil and plant-associated and newly described type strains.</title>
        <authorList>
            <person name="Whitman W.B."/>
            <person name="Woyke T."/>
            <person name="Klenk H.P."/>
            <person name="Zhou Y."/>
            <person name="Lilburn T.G."/>
            <person name="Beck B.J."/>
            <person name="De Vos P."/>
            <person name="Vandamme P."/>
            <person name="Eisen J.A."/>
            <person name="Garrity G."/>
            <person name="Hugenholtz P."/>
            <person name="Kyrpides N.C."/>
        </authorList>
    </citation>
    <scope>NUCLEOTIDE SEQUENCE [LARGE SCALE GENOMIC DNA]</scope>
    <source>
        <strain evidence="2 3">CECT 8445</strain>
    </source>
</reference>
<evidence type="ECO:0000313" key="2">
    <source>
        <dbReference type="EMBL" id="TCK66757.1"/>
    </source>
</evidence>
<dbReference type="AlphaFoldDB" id="A0A4R1KQI0"/>
<evidence type="ECO:0008006" key="4">
    <source>
        <dbReference type="Google" id="ProtNLM"/>
    </source>
</evidence>
<keyword evidence="3" id="KW-1185">Reference proteome</keyword>